<dbReference type="OrthoDB" id="6197780at2"/>
<feature type="compositionally biased region" description="Polar residues" evidence="1">
    <location>
        <begin position="322"/>
        <end position="337"/>
    </location>
</feature>
<dbReference type="PANTHER" id="PTHR47197:SF3">
    <property type="entry name" value="DIHYDRO-HEME D1 DEHYDROGENASE"/>
    <property type="match status" value="1"/>
</dbReference>
<dbReference type="Pfam" id="PF01471">
    <property type="entry name" value="PG_binding_1"/>
    <property type="match status" value="3"/>
</dbReference>
<dbReference type="Gene3D" id="1.10.101.10">
    <property type="entry name" value="PGBD-like superfamily/PGBD"/>
    <property type="match status" value="3"/>
</dbReference>
<keyword evidence="4" id="KW-1185">Reference proteome</keyword>
<feature type="domain" description="Peptidoglycan binding-like" evidence="2">
    <location>
        <begin position="263"/>
        <end position="317"/>
    </location>
</feature>
<evidence type="ECO:0000259" key="2">
    <source>
        <dbReference type="Pfam" id="PF01471"/>
    </source>
</evidence>
<feature type="domain" description="Peptidoglycan binding-like" evidence="2">
    <location>
        <begin position="72"/>
        <end position="127"/>
    </location>
</feature>
<dbReference type="SUPFAM" id="SSF51004">
    <property type="entry name" value="C-terminal (heme d1) domain of cytochrome cd1-nitrite reductase"/>
    <property type="match status" value="1"/>
</dbReference>
<proteinExistence type="predicted"/>
<gene>
    <name evidence="3" type="ORF">NIES21_09320</name>
</gene>
<dbReference type="InterPro" id="IPR011964">
    <property type="entry name" value="YVTN_b-propeller_repeat"/>
</dbReference>
<dbReference type="Proteomes" id="UP000218287">
    <property type="component" value="Chromosome"/>
</dbReference>
<feature type="region of interest" description="Disordered" evidence="1">
    <location>
        <begin position="226"/>
        <end position="247"/>
    </location>
</feature>
<dbReference type="SUPFAM" id="SSF47090">
    <property type="entry name" value="PGBD-like"/>
    <property type="match status" value="3"/>
</dbReference>
<dbReference type="InterPro" id="IPR011048">
    <property type="entry name" value="Haem_d1_sf"/>
</dbReference>
<accession>A0A1Z4GCC4</accession>
<reference evidence="3 4" key="1">
    <citation type="submission" date="2017-06" db="EMBL/GenBank/DDBJ databases">
        <title>Genome sequencing of cyanobaciteial culture collection at National Institute for Environmental Studies (NIES).</title>
        <authorList>
            <person name="Hirose Y."/>
            <person name="Shimura Y."/>
            <person name="Fujisawa T."/>
            <person name="Nakamura Y."/>
            <person name="Kawachi M."/>
        </authorList>
    </citation>
    <scope>NUCLEOTIDE SEQUENCE [LARGE SCALE GENOMIC DNA]</scope>
    <source>
        <strain evidence="3 4">NIES-21</strain>
    </source>
</reference>
<dbReference type="InterPro" id="IPR036366">
    <property type="entry name" value="PGBDSf"/>
</dbReference>
<dbReference type="InterPro" id="IPR015943">
    <property type="entry name" value="WD40/YVTN_repeat-like_dom_sf"/>
</dbReference>
<dbReference type="NCBIfam" id="TIGR02276">
    <property type="entry name" value="beta_rpt_yvtn"/>
    <property type="match status" value="2"/>
</dbReference>
<dbReference type="EMBL" id="AP018174">
    <property type="protein sequence ID" value="BAY15117.1"/>
    <property type="molecule type" value="Genomic_DNA"/>
</dbReference>
<dbReference type="Gene3D" id="2.130.10.10">
    <property type="entry name" value="YVTN repeat-like/Quinoprotein amine dehydrogenase"/>
    <property type="match status" value="1"/>
</dbReference>
<feature type="compositionally biased region" description="Low complexity" evidence="1">
    <location>
        <begin position="228"/>
        <end position="241"/>
    </location>
</feature>
<evidence type="ECO:0000313" key="3">
    <source>
        <dbReference type="EMBL" id="BAY15117.1"/>
    </source>
</evidence>
<dbReference type="InterPro" id="IPR051200">
    <property type="entry name" value="Host-pathogen_enzymatic-act"/>
</dbReference>
<evidence type="ECO:0000313" key="4">
    <source>
        <dbReference type="Proteomes" id="UP000218287"/>
    </source>
</evidence>
<feature type="compositionally biased region" description="Polar residues" evidence="1">
    <location>
        <begin position="366"/>
        <end position="385"/>
    </location>
</feature>
<dbReference type="InterPro" id="IPR036365">
    <property type="entry name" value="PGBD-like_sf"/>
</dbReference>
<evidence type="ECO:0000256" key="1">
    <source>
        <dbReference type="SAM" id="MobiDB-lite"/>
    </source>
</evidence>
<organism evidence="3 4">
    <name type="scientific">Anabaenopsis circularis NIES-21</name>
    <dbReference type="NCBI Taxonomy" id="1085406"/>
    <lineage>
        <taxon>Bacteria</taxon>
        <taxon>Bacillati</taxon>
        <taxon>Cyanobacteriota</taxon>
        <taxon>Cyanophyceae</taxon>
        <taxon>Nostocales</taxon>
        <taxon>Nodulariaceae</taxon>
        <taxon>Anabaenopsis</taxon>
    </lineage>
</organism>
<feature type="compositionally biased region" description="Basic and acidic residues" evidence="1">
    <location>
        <begin position="340"/>
        <end position="353"/>
    </location>
</feature>
<name>A0A1Z4GCC4_9CYAN</name>
<dbReference type="AlphaFoldDB" id="A0A1Z4GCC4"/>
<protein>
    <submittedName>
        <fullName evidence="3">Peptidoglycan-binding domain 1</fullName>
    </submittedName>
</protein>
<feature type="region of interest" description="Disordered" evidence="1">
    <location>
        <begin position="320"/>
        <end position="385"/>
    </location>
</feature>
<dbReference type="PANTHER" id="PTHR47197">
    <property type="entry name" value="PROTEIN NIRF"/>
    <property type="match status" value="1"/>
</dbReference>
<dbReference type="InterPro" id="IPR002477">
    <property type="entry name" value="Peptidoglycan-bd-like"/>
</dbReference>
<feature type="domain" description="Peptidoglycan binding-like" evidence="2">
    <location>
        <begin position="170"/>
        <end position="223"/>
    </location>
</feature>
<sequence length="759" mass="82517">MDTLAYLHLAEIYETSVNSEQENIADSDLCYPELSWVAEGRGAFMLFISCAFGISSLGWSNPAQALKKGEKNSQVASLQQKLQAAGYFKQPVTGYFGPVTEAAIIKFQKAHGLKADGVVGSQTLAVLESGLGTATASVVKTKPSVTKSTPKKSQPLSSQVVLQRGDLSYEVMSIQRKLQAAGYFDQPITGDFNAATEEAVIKFQKAYGLFANGIVDARTLTAIESGKPQQAAAPSQPTTPAVVSSPKVRSPQISLLRRGDISAEVKLIQQQLQASGYLEQSITGSFDAATEIAVLKFQKAHGLITDGIVGPKTFAVMKSKSIKSASPTPQPAHQNSLIPDKSKQLKNPIKEQTKPSPKANSIKFANDTNQPTNDNSLVKNQTPQLENSNIEKTLIASASESDLTQFVSENFPLDTSAQKDNIQKTAPSHSSKMTIKKTISGRISPKSIVHSGNGLFFAQNMMYNHTITVYNRQHKLVKVIPDKVDLSKFGYSKFKGNYQGAPVEASFSQDGKYAWISNYQMYGTGFNNPGSDKCNPSQKTDKSFLYRINTDSLEIDHVVQVGSVPKFVATSNNEGLVLVSNWCSWDLSVVDTAKNKEIKRIPLGPYPRGIAIDAVADKAYVAVMGSYDIASVDLKNFSVKWLKNIGNAPRHLNIDPTGKYLYASLNGEGKIAKIQLPQGKLIGKVSTGNAPRSMVLSDDGQRLYVVNYSDNTISKVRTNDMKVMQKITVGANPIGITYDPQTREVWVACYSGNIMVFQD</sequence>